<comment type="similarity">
    <text evidence="2">Belongs to the glycosyl hydrolase 3 family.</text>
</comment>
<dbReference type="InterPro" id="IPR050226">
    <property type="entry name" value="NagZ_Beta-hexosaminidase"/>
</dbReference>
<name>A0A382GGP5_9ZZZZ</name>
<dbReference type="AlphaFoldDB" id="A0A382GGP5"/>
<dbReference type="InterPro" id="IPR001764">
    <property type="entry name" value="Glyco_hydro_3_N"/>
</dbReference>
<evidence type="ECO:0000259" key="6">
    <source>
        <dbReference type="Pfam" id="PF00933"/>
    </source>
</evidence>
<reference evidence="7" key="1">
    <citation type="submission" date="2018-05" db="EMBL/GenBank/DDBJ databases">
        <authorList>
            <person name="Lanie J.A."/>
            <person name="Ng W.-L."/>
            <person name="Kazmierczak K.M."/>
            <person name="Andrzejewski T.M."/>
            <person name="Davidsen T.M."/>
            <person name="Wayne K.J."/>
            <person name="Tettelin H."/>
            <person name="Glass J.I."/>
            <person name="Rusch D."/>
            <person name="Podicherti R."/>
            <person name="Tsui H.-C.T."/>
            <person name="Winkler M.E."/>
        </authorList>
    </citation>
    <scope>NUCLEOTIDE SEQUENCE</scope>
</reference>
<dbReference type="PANTHER" id="PTHR30480:SF13">
    <property type="entry name" value="BETA-HEXOSAMINIDASE"/>
    <property type="match status" value="1"/>
</dbReference>
<dbReference type="EMBL" id="UINC01055304">
    <property type="protein sequence ID" value="SVB74022.1"/>
    <property type="molecule type" value="Genomic_DNA"/>
</dbReference>
<evidence type="ECO:0000256" key="2">
    <source>
        <dbReference type="ARBA" id="ARBA00005336"/>
    </source>
</evidence>
<dbReference type="InterPro" id="IPR036962">
    <property type="entry name" value="Glyco_hydro_3_N_sf"/>
</dbReference>
<dbReference type="PANTHER" id="PTHR30480">
    <property type="entry name" value="BETA-HEXOSAMINIDASE-RELATED"/>
    <property type="match status" value="1"/>
</dbReference>
<dbReference type="EC" id="3.2.1.52" evidence="3"/>
<evidence type="ECO:0000313" key="7">
    <source>
        <dbReference type="EMBL" id="SVB74022.1"/>
    </source>
</evidence>
<dbReference type="Gene3D" id="3.20.20.300">
    <property type="entry name" value="Glycoside hydrolase, family 3, N-terminal domain"/>
    <property type="match status" value="1"/>
</dbReference>
<proteinExistence type="inferred from homology"/>
<dbReference type="SUPFAM" id="SSF51445">
    <property type="entry name" value="(Trans)glycosidases"/>
    <property type="match status" value="1"/>
</dbReference>
<dbReference type="Pfam" id="PF00933">
    <property type="entry name" value="Glyco_hydro_3"/>
    <property type="match status" value="1"/>
</dbReference>
<keyword evidence="4" id="KW-0378">Hydrolase</keyword>
<comment type="catalytic activity">
    <reaction evidence="1">
        <text>Hydrolysis of terminal non-reducing N-acetyl-D-hexosamine residues in N-acetyl-beta-D-hexosaminides.</text>
        <dbReference type="EC" id="3.2.1.52"/>
    </reaction>
</comment>
<evidence type="ECO:0000256" key="4">
    <source>
        <dbReference type="ARBA" id="ARBA00022801"/>
    </source>
</evidence>
<feature type="domain" description="Glycoside hydrolase family 3 N-terminal" evidence="6">
    <location>
        <begin position="19"/>
        <end position="329"/>
    </location>
</feature>
<dbReference type="GO" id="GO:0005975">
    <property type="term" value="P:carbohydrate metabolic process"/>
    <property type="evidence" value="ECO:0007669"/>
    <property type="project" value="InterPro"/>
</dbReference>
<dbReference type="GO" id="GO:0009254">
    <property type="term" value="P:peptidoglycan turnover"/>
    <property type="evidence" value="ECO:0007669"/>
    <property type="project" value="TreeGrafter"/>
</dbReference>
<dbReference type="InterPro" id="IPR017853">
    <property type="entry name" value="GH"/>
</dbReference>
<sequence length="363" mass="40183">MNSELSLKDLTGQMLISGFDGTCLNSALEELISNSRIGGLILFERNFEDPSQLIRLINDLQSLAISCPASVPLFISVDQEGGRVARLKDPFSDFPQPSCLGNAQSESLAERFGLSLGREMQAVGINMVYAPVLDVNTNPSNPIIGTRALSDIPEWAGRLGKAVIAGIQKAGVFSVGKHFPGHGDTDRDSHLELPYVDRDTNSLEKVELEPFAQAINHGLKVIMTAHVIYSAWDDKLPATFSPTILKNILREKLGFDGLIITDDLEMKAIEKHISFDEIPRLGSAAGVDLYMICHNRKKTLLLQKQMIQDIDRGHIDIDLIKCSAQRIIELKKQILISSCRKENLVKLAKDHINLIREMKSHLP</sequence>
<keyword evidence="5" id="KW-0326">Glycosidase</keyword>
<organism evidence="7">
    <name type="scientific">marine metagenome</name>
    <dbReference type="NCBI Taxonomy" id="408172"/>
    <lineage>
        <taxon>unclassified sequences</taxon>
        <taxon>metagenomes</taxon>
        <taxon>ecological metagenomes</taxon>
    </lineage>
</organism>
<evidence type="ECO:0000256" key="1">
    <source>
        <dbReference type="ARBA" id="ARBA00001231"/>
    </source>
</evidence>
<evidence type="ECO:0000256" key="3">
    <source>
        <dbReference type="ARBA" id="ARBA00012663"/>
    </source>
</evidence>
<protein>
    <recommendedName>
        <fullName evidence="3">beta-N-acetylhexosaminidase</fullName>
        <ecNumber evidence="3">3.2.1.52</ecNumber>
    </recommendedName>
</protein>
<accession>A0A382GGP5</accession>
<dbReference type="GO" id="GO:0004563">
    <property type="term" value="F:beta-N-acetylhexosaminidase activity"/>
    <property type="evidence" value="ECO:0007669"/>
    <property type="project" value="UniProtKB-EC"/>
</dbReference>
<gene>
    <name evidence="7" type="ORF">METZ01_LOCUS226876</name>
</gene>
<evidence type="ECO:0000256" key="5">
    <source>
        <dbReference type="ARBA" id="ARBA00023295"/>
    </source>
</evidence>
<dbReference type="NCBIfam" id="NF003740">
    <property type="entry name" value="PRK05337.1"/>
    <property type="match status" value="1"/>
</dbReference>